<sequence>MRDYGLNFLTTPIHLDNEAAIAITKNPVYHSCSKHIDIRFHFIRDCYEKKLIDVVKIHTDEQRADLLTKAFDKNRFEYLLKLNGIRVMGEMLRTQYLVLS</sequence>
<protein>
    <recommendedName>
        <fullName evidence="3">Reverse transcriptase Ty1/copia-type domain-containing protein</fullName>
    </recommendedName>
</protein>
<evidence type="ECO:0008006" key="3">
    <source>
        <dbReference type="Google" id="ProtNLM"/>
    </source>
</evidence>
<proteinExistence type="predicted"/>
<dbReference type="CDD" id="cd09272">
    <property type="entry name" value="RNase_HI_RT_Ty1"/>
    <property type="match status" value="1"/>
</dbReference>
<organism evidence="1 2">
    <name type="scientific">Mikania micrantha</name>
    <name type="common">bitter vine</name>
    <dbReference type="NCBI Taxonomy" id="192012"/>
    <lineage>
        <taxon>Eukaryota</taxon>
        <taxon>Viridiplantae</taxon>
        <taxon>Streptophyta</taxon>
        <taxon>Embryophyta</taxon>
        <taxon>Tracheophyta</taxon>
        <taxon>Spermatophyta</taxon>
        <taxon>Magnoliopsida</taxon>
        <taxon>eudicotyledons</taxon>
        <taxon>Gunneridae</taxon>
        <taxon>Pentapetalae</taxon>
        <taxon>asterids</taxon>
        <taxon>campanulids</taxon>
        <taxon>Asterales</taxon>
        <taxon>Asteraceae</taxon>
        <taxon>Asteroideae</taxon>
        <taxon>Heliantheae alliance</taxon>
        <taxon>Eupatorieae</taxon>
        <taxon>Mikania</taxon>
    </lineage>
</organism>
<dbReference type="OrthoDB" id="2551793at2759"/>
<dbReference type="Proteomes" id="UP000326396">
    <property type="component" value="Linkage Group LG11"/>
</dbReference>
<dbReference type="AlphaFoldDB" id="A0A5N6PT32"/>
<dbReference type="EMBL" id="SZYD01000003">
    <property type="protein sequence ID" value="KAD6796250.1"/>
    <property type="molecule type" value="Genomic_DNA"/>
</dbReference>
<reference evidence="1 2" key="1">
    <citation type="submission" date="2019-05" db="EMBL/GenBank/DDBJ databases">
        <title>Mikania micrantha, genome provides insights into the molecular mechanism of rapid growth.</title>
        <authorList>
            <person name="Liu B."/>
        </authorList>
    </citation>
    <scope>NUCLEOTIDE SEQUENCE [LARGE SCALE GENOMIC DNA]</scope>
    <source>
        <strain evidence="1">NLD-2019</strain>
        <tissue evidence="1">Leaf</tissue>
    </source>
</reference>
<keyword evidence="2" id="KW-1185">Reference proteome</keyword>
<evidence type="ECO:0000313" key="1">
    <source>
        <dbReference type="EMBL" id="KAD6796250.1"/>
    </source>
</evidence>
<gene>
    <name evidence="1" type="ORF">E3N88_07146</name>
</gene>
<accession>A0A5N6PT32</accession>
<name>A0A5N6PT32_9ASTR</name>
<evidence type="ECO:0000313" key="2">
    <source>
        <dbReference type="Proteomes" id="UP000326396"/>
    </source>
</evidence>
<comment type="caution">
    <text evidence="1">The sequence shown here is derived from an EMBL/GenBank/DDBJ whole genome shotgun (WGS) entry which is preliminary data.</text>
</comment>